<dbReference type="InterPro" id="IPR013249">
    <property type="entry name" value="RNA_pol_sigma70_r4_t2"/>
</dbReference>
<dbReference type="Gene3D" id="1.10.1740.10">
    <property type="match status" value="1"/>
</dbReference>
<dbReference type="Proteomes" id="UP000070319">
    <property type="component" value="Unassembled WGS sequence"/>
</dbReference>
<gene>
    <name evidence="7" type="ORF">HMPREF2531_02318</name>
</gene>
<dbReference type="PATRIC" id="fig|329854.7.peg.2361"/>
<dbReference type="GO" id="GO:0006352">
    <property type="term" value="P:DNA-templated transcription initiation"/>
    <property type="evidence" value="ECO:0007669"/>
    <property type="project" value="InterPro"/>
</dbReference>
<dbReference type="GO" id="GO:0003677">
    <property type="term" value="F:DNA binding"/>
    <property type="evidence" value="ECO:0007669"/>
    <property type="project" value="InterPro"/>
</dbReference>
<dbReference type="InterPro" id="IPR014284">
    <property type="entry name" value="RNA_pol_sigma-70_dom"/>
</dbReference>
<protein>
    <submittedName>
        <fullName evidence="7">Sigma-70 region 2</fullName>
    </submittedName>
</protein>
<dbReference type="PANTHER" id="PTHR43133">
    <property type="entry name" value="RNA POLYMERASE ECF-TYPE SIGMA FACTO"/>
    <property type="match status" value="1"/>
</dbReference>
<dbReference type="SUPFAM" id="SSF88946">
    <property type="entry name" value="Sigma2 domain of RNA polymerase sigma factors"/>
    <property type="match status" value="1"/>
</dbReference>
<dbReference type="PANTHER" id="PTHR43133:SF25">
    <property type="entry name" value="RNA POLYMERASE SIGMA FACTOR RFAY-RELATED"/>
    <property type="match status" value="1"/>
</dbReference>
<keyword evidence="3" id="KW-0731">Sigma factor</keyword>
<dbReference type="InterPro" id="IPR013325">
    <property type="entry name" value="RNA_pol_sigma_r2"/>
</dbReference>
<feature type="domain" description="RNA polymerase sigma factor 70 region 4 type 2" evidence="6">
    <location>
        <begin position="140"/>
        <end position="190"/>
    </location>
</feature>
<accession>A0A139LGK5</accession>
<evidence type="ECO:0000259" key="5">
    <source>
        <dbReference type="Pfam" id="PF04542"/>
    </source>
</evidence>
<dbReference type="Pfam" id="PF04542">
    <property type="entry name" value="Sigma70_r2"/>
    <property type="match status" value="1"/>
</dbReference>
<dbReference type="Gene3D" id="1.10.10.10">
    <property type="entry name" value="Winged helix-like DNA-binding domain superfamily/Winged helix DNA-binding domain"/>
    <property type="match status" value="1"/>
</dbReference>
<organism evidence="7">
    <name type="scientific">Bacteroides intestinalis</name>
    <dbReference type="NCBI Taxonomy" id="329854"/>
    <lineage>
        <taxon>Bacteria</taxon>
        <taxon>Pseudomonadati</taxon>
        <taxon>Bacteroidota</taxon>
        <taxon>Bacteroidia</taxon>
        <taxon>Bacteroidales</taxon>
        <taxon>Bacteroidaceae</taxon>
        <taxon>Bacteroides</taxon>
    </lineage>
</organism>
<dbReference type="EMBL" id="LTDF01000082">
    <property type="protein sequence ID" value="KXT50563.1"/>
    <property type="molecule type" value="Genomic_DNA"/>
</dbReference>
<dbReference type="GO" id="GO:0016987">
    <property type="term" value="F:sigma factor activity"/>
    <property type="evidence" value="ECO:0007669"/>
    <property type="project" value="UniProtKB-KW"/>
</dbReference>
<dbReference type="CDD" id="cd06171">
    <property type="entry name" value="Sigma70_r4"/>
    <property type="match status" value="1"/>
</dbReference>
<evidence type="ECO:0000256" key="2">
    <source>
        <dbReference type="ARBA" id="ARBA00023015"/>
    </source>
</evidence>
<dbReference type="SUPFAM" id="SSF88659">
    <property type="entry name" value="Sigma3 and sigma4 domains of RNA polymerase sigma factors"/>
    <property type="match status" value="1"/>
</dbReference>
<evidence type="ECO:0000313" key="7">
    <source>
        <dbReference type="EMBL" id="KXT50563.1"/>
    </source>
</evidence>
<keyword evidence="2" id="KW-0805">Transcription regulation</keyword>
<dbReference type="InterPro" id="IPR007627">
    <property type="entry name" value="RNA_pol_sigma70_r2"/>
</dbReference>
<name>A0A139LGK5_9BACE</name>
<comment type="similarity">
    <text evidence="1">Belongs to the sigma-70 factor family. ECF subfamily.</text>
</comment>
<feature type="domain" description="RNA polymerase sigma-70 region 2" evidence="5">
    <location>
        <begin position="45"/>
        <end position="107"/>
    </location>
</feature>
<dbReference type="Pfam" id="PF08281">
    <property type="entry name" value="Sigma70_r4_2"/>
    <property type="match status" value="1"/>
</dbReference>
<dbReference type="InterPro" id="IPR039425">
    <property type="entry name" value="RNA_pol_sigma-70-like"/>
</dbReference>
<evidence type="ECO:0000313" key="8">
    <source>
        <dbReference type="Proteomes" id="UP000070319"/>
    </source>
</evidence>
<keyword evidence="4" id="KW-0804">Transcription</keyword>
<evidence type="ECO:0000256" key="1">
    <source>
        <dbReference type="ARBA" id="ARBA00010641"/>
    </source>
</evidence>
<evidence type="ECO:0000256" key="4">
    <source>
        <dbReference type="ARBA" id="ARBA00023163"/>
    </source>
</evidence>
<reference evidence="7 8" key="1">
    <citation type="submission" date="2016-02" db="EMBL/GenBank/DDBJ databases">
        <authorList>
            <person name="Wen L."/>
            <person name="He K."/>
            <person name="Yang H."/>
        </authorList>
    </citation>
    <scope>NUCLEOTIDE SEQUENCE [LARGE SCALE GENOMIC DNA]</scope>
    <source>
        <strain evidence="7 8">KLE1704</strain>
    </source>
</reference>
<dbReference type="InterPro" id="IPR013324">
    <property type="entry name" value="RNA_pol_sigma_r3/r4-like"/>
</dbReference>
<dbReference type="NCBIfam" id="TIGR02937">
    <property type="entry name" value="sigma70-ECF"/>
    <property type="match status" value="1"/>
</dbReference>
<evidence type="ECO:0000256" key="3">
    <source>
        <dbReference type="ARBA" id="ARBA00023082"/>
    </source>
</evidence>
<proteinExistence type="inferred from homology"/>
<evidence type="ECO:0000259" key="6">
    <source>
        <dbReference type="Pfam" id="PF08281"/>
    </source>
</evidence>
<sequence>MSNKISWRDPTEGISYYQGMPSSGYLNSKINIMREFDFDEALVALQNELHCFAYKLTADKDEAEDLLQETMLKALDNKDKFNPGTNLKGWMYTIMRNAFINNCRAKKIRGNLYVLSEPESHFLLRDGSFIFVDNGHDAKEIREALKTLPKAYYVVFMLYVSGVKYREIAAKIGVPLGTIKSRIFYSRKRLKQLLSDFA</sequence>
<dbReference type="AlphaFoldDB" id="A0A139LGK5"/>
<comment type="caution">
    <text evidence="7">The sequence shown here is derived from an EMBL/GenBank/DDBJ whole genome shotgun (WGS) entry which is preliminary data.</text>
</comment>
<dbReference type="InterPro" id="IPR036388">
    <property type="entry name" value="WH-like_DNA-bd_sf"/>
</dbReference>